<dbReference type="InterPro" id="IPR044752">
    <property type="entry name" value="PIN-like_EXO1"/>
</dbReference>
<keyword evidence="13" id="KW-0267">Excision nuclease</keyword>
<evidence type="ECO:0000256" key="13">
    <source>
        <dbReference type="ARBA" id="ARBA00022881"/>
    </source>
</evidence>
<dbReference type="SUPFAM" id="SSF47807">
    <property type="entry name" value="5' to 3' exonuclease, C-terminal subdomain"/>
    <property type="match status" value="1"/>
</dbReference>
<dbReference type="SMART" id="SM00279">
    <property type="entry name" value="HhH2"/>
    <property type="match status" value="1"/>
</dbReference>
<keyword evidence="9" id="KW-0228">DNA excision</keyword>
<evidence type="ECO:0000259" key="20">
    <source>
        <dbReference type="SMART" id="SM00484"/>
    </source>
</evidence>
<dbReference type="SMART" id="SM00484">
    <property type="entry name" value="XPGI"/>
    <property type="match status" value="1"/>
</dbReference>
<reference evidence="22" key="1">
    <citation type="submission" date="2020-07" db="EMBL/GenBank/DDBJ databases">
        <title>Clarias magur genome sequencing, assembly and annotation.</title>
        <authorList>
            <person name="Kushwaha B."/>
            <person name="Kumar R."/>
            <person name="Das P."/>
            <person name="Joshi C.G."/>
            <person name="Kumar D."/>
            <person name="Nagpure N.S."/>
            <person name="Pandey M."/>
            <person name="Agarwal S."/>
            <person name="Srivastava S."/>
            <person name="Singh M."/>
            <person name="Sahoo L."/>
            <person name="Jayasankar P."/>
            <person name="Meher P.K."/>
            <person name="Koringa P.G."/>
            <person name="Iquebal M.A."/>
            <person name="Das S.P."/>
            <person name="Bit A."/>
            <person name="Patnaik S."/>
            <person name="Patel N."/>
            <person name="Shah T.M."/>
            <person name="Hinsu A."/>
            <person name="Jena J.K."/>
        </authorList>
    </citation>
    <scope>NUCLEOTIDE SEQUENCE</scope>
    <source>
        <strain evidence="22">CIFAMagur01</strain>
        <tissue evidence="22">Testis</tissue>
    </source>
</reference>
<evidence type="ECO:0000313" key="23">
    <source>
        <dbReference type="Proteomes" id="UP000727407"/>
    </source>
</evidence>
<dbReference type="GO" id="GO:0046872">
    <property type="term" value="F:metal ion binding"/>
    <property type="evidence" value="ECO:0007669"/>
    <property type="project" value="UniProtKB-KW"/>
</dbReference>
<evidence type="ECO:0000256" key="19">
    <source>
        <dbReference type="SAM" id="MobiDB-lite"/>
    </source>
</evidence>
<name>A0A8J4X0X8_CLAMG</name>
<keyword evidence="16" id="KW-0539">Nucleus</keyword>
<dbReference type="PANTHER" id="PTHR23348">
    <property type="entry name" value="PERIAXIN/AHNAK"/>
    <property type="match status" value="1"/>
</dbReference>
<evidence type="ECO:0000256" key="12">
    <source>
        <dbReference type="ARBA" id="ARBA00022842"/>
    </source>
</evidence>
<keyword evidence="23" id="KW-1185">Reference proteome</keyword>
<dbReference type="InterPro" id="IPR036279">
    <property type="entry name" value="5-3_exonuclease_C_sf"/>
</dbReference>
<dbReference type="PROSITE" id="PS00841">
    <property type="entry name" value="XPG_1"/>
    <property type="match status" value="1"/>
</dbReference>
<keyword evidence="14" id="KW-0238">DNA-binding</keyword>
<evidence type="ECO:0000256" key="14">
    <source>
        <dbReference type="ARBA" id="ARBA00023125"/>
    </source>
</evidence>
<dbReference type="Pfam" id="PF00867">
    <property type="entry name" value="XPG_I"/>
    <property type="match status" value="1"/>
</dbReference>
<feature type="domain" description="XPG-I" evidence="20">
    <location>
        <begin position="138"/>
        <end position="208"/>
    </location>
</feature>
<feature type="region of interest" description="Disordered" evidence="19">
    <location>
        <begin position="341"/>
        <end position="468"/>
    </location>
</feature>
<evidence type="ECO:0000256" key="7">
    <source>
        <dbReference type="ARBA" id="ARBA00022759"/>
    </source>
</evidence>
<feature type="compositionally biased region" description="Basic and acidic residues" evidence="19">
    <location>
        <begin position="412"/>
        <end position="423"/>
    </location>
</feature>
<dbReference type="GO" id="GO:0035312">
    <property type="term" value="F:5'-3' DNA exonuclease activity"/>
    <property type="evidence" value="ECO:0007669"/>
    <property type="project" value="InterPro"/>
</dbReference>
<dbReference type="GO" id="GO:0043484">
    <property type="term" value="P:regulation of RNA splicing"/>
    <property type="evidence" value="ECO:0007669"/>
    <property type="project" value="TreeGrafter"/>
</dbReference>
<dbReference type="EMBL" id="QNUK01000159">
    <property type="protein sequence ID" value="KAF5899687.1"/>
    <property type="molecule type" value="Genomic_DNA"/>
</dbReference>
<dbReference type="InterPro" id="IPR008918">
    <property type="entry name" value="HhH2"/>
</dbReference>
<evidence type="ECO:0000313" key="22">
    <source>
        <dbReference type="EMBL" id="KAF5899687.1"/>
    </source>
</evidence>
<dbReference type="GO" id="GO:0004519">
    <property type="term" value="F:endonuclease activity"/>
    <property type="evidence" value="ECO:0007669"/>
    <property type="project" value="UniProtKB-KW"/>
</dbReference>
<dbReference type="SUPFAM" id="SSF88723">
    <property type="entry name" value="PIN domain-like"/>
    <property type="match status" value="1"/>
</dbReference>
<evidence type="ECO:0000256" key="10">
    <source>
        <dbReference type="ARBA" id="ARBA00022801"/>
    </source>
</evidence>
<dbReference type="FunFam" id="1.10.150.20:FF:000011">
    <property type="entry name" value="exonuclease 1"/>
    <property type="match status" value="1"/>
</dbReference>
<evidence type="ECO:0000256" key="11">
    <source>
        <dbReference type="ARBA" id="ARBA00022839"/>
    </source>
</evidence>
<dbReference type="GO" id="GO:0005634">
    <property type="term" value="C:nucleus"/>
    <property type="evidence" value="ECO:0007669"/>
    <property type="project" value="UniProtKB-SubCell"/>
</dbReference>
<keyword evidence="12" id="KW-0460">Magnesium</keyword>
<feature type="compositionally biased region" description="Low complexity" evidence="19">
    <location>
        <begin position="540"/>
        <end position="563"/>
    </location>
</feature>
<feature type="region of interest" description="Disordered" evidence="19">
    <location>
        <begin position="1284"/>
        <end position="1310"/>
    </location>
</feature>
<dbReference type="OrthoDB" id="26491at2759"/>
<comment type="subcellular location">
    <subcellularLocation>
        <location evidence="2">Nucleus</location>
    </subcellularLocation>
</comment>
<feature type="region of interest" description="Disordered" evidence="19">
    <location>
        <begin position="481"/>
        <end position="660"/>
    </location>
</feature>
<comment type="function">
    <text evidence="18">5'-&gt;3' double-stranded DNA exonuclease which may also contain a cryptic 3'-&gt;5' double-stranded DNA exonuclease activity. Also exhibits endonuclease activity against 5'-overhanging flap structures similar to those generated by displacement synthesis when DNA polymerase encounters the 5'-end of a downstream Okazaki fragment. Required for DNA mismatch repair (MMR).</text>
</comment>
<keyword evidence="10" id="KW-0378">Hydrolase</keyword>
<evidence type="ECO:0000256" key="17">
    <source>
        <dbReference type="ARBA" id="ARBA00031638"/>
    </source>
</evidence>
<evidence type="ECO:0000256" key="15">
    <source>
        <dbReference type="ARBA" id="ARBA00023204"/>
    </source>
</evidence>
<comment type="similarity">
    <text evidence="3">Belongs to the XPG/RAD2 endonuclease family. EXO1 subfamily.</text>
</comment>
<dbReference type="InterPro" id="IPR006084">
    <property type="entry name" value="XPG/Rad2"/>
</dbReference>
<feature type="region of interest" description="Disordered" evidence="19">
    <location>
        <begin position="1045"/>
        <end position="1082"/>
    </location>
</feature>
<keyword evidence="7" id="KW-0255">Endonuclease</keyword>
<evidence type="ECO:0000256" key="6">
    <source>
        <dbReference type="ARBA" id="ARBA00022723"/>
    </source>
</evidence>
<protein>
    <recommendedName>
        <fullName evidence="4">Exonuclease 1</fullName>
    </recommendedName>
    <alternativeName>
        <fullName evidence="17">Exonuclease I</fullName>
    </alternativeName>
</protein>
<dbReference type="InterPro" id="IPR006085">
    <property type="entry name" value="XPG_DNA_repair_N"/>
</dbReference>
<keyword evidence="15" id="KW-0234">DNA repair</keyword>
<evidence type="ECO:0000256" key="16">
    <source>
        <dbReference type="ARBA" id="ARBA00023242"/>
    </source>
</evidence>
<keyword evidence="8" id="KW-0227">DNA damage</keyword>
<proteinExistence type="inferred from homology"/>
<evidence type="ECO:0000256" key="9">
    <source>
        <dbReference type="ARBA" id="ARBA00022769"/>
    </source>
</evidence>
<organism evidence="22 23">
    <name type="scientific">Clarias magur</name>
    <name type="common">Asian catfish</name>
    <name type="synonym">Macropteronotus magur</name>
    <dbReference type="NCBI Taxonomy" id="1594786"/>
    <lineage>
        <taxon>Eukaryota</taxon>
        <taxon>Metazoa</taxon>
        <taxon>Chordata</taxon>
        <taxon>Craniata</taxon>
        <taxon>Vertebrata</taxon>
        <taxon>Euteleostomi</taxon>
        <taxon>Actinopterygii</taxon>
        <taxon>Neopterygii</taxon>
        <taxon>Teleostei</taxon>
        <taxon>Ostariophysi</taxon>
        <taxon>Siluriformes</taxon>
        <taxon>Clariidae</taxon>
        <taxon>Clarias</taxon>
    </lineage>
</organism>
<evidence type="ECO:0000256" key="18">
    <source>
        <dbReference type="ARBA" id="ARBA00055562"/>
    </source>
</evidence>
<evidence type="ECO:0000259" key="21">
    <source>
        <dbReference type="SMART" id="SM00485"/>
    </source>
</evidence>
<keyword evidence="6" id="KW-0479">Metal-binding</keyword>
<dbReference type="InterPro" id="IPR006086">
    <property type="entry name" value="XPG-I_dom"/>
</dbReference>
<feature type="compositionally biased region" description="Basic and acidic residues" evidence="19">
    <location>
        <begin position="507"/>
        <end position="520"/>
    </location>
</feature>
<dbReference type="Gene3D" id="1.10.150.20">
    <property type="entry name" value="5' to 3' exonuclease, C-terminal subdomain"/>
    <property type="match status" value="1"/>
</dbReference>
<evidence type="ECO:0000256" key="2">
    <source>
        <dbReference type="ARBA" id="ARBA00004123"/>
    </source>
</evidence>
<dbReference type="InterPro" id="IPR029060">
    <property type="entry name" value="PIN-like_dom_sf"/>
</dbReference>
<feature type="compositionally biased region" description="Polar residues" evidence="19">
    <location>
        <begin position="570"/>
        <end position="581"/>
    </location>
</feature>
<dbReference type="InterPro" id="IPR019974">
    <property type="entry name" value="XPG_CS"/>
</dbReference>
<dbReference type="GO" id="GO:0043034">
    <property type="term" value="C:costamere"/>
    <property type="evidence" value="ECO:0007669"/>
    <property type="project" value="TreeGrafter"/>
</dbReference>
<feature type="compositionally biased region" description="Basic residues" evidence="19">
    <location>
        <begin position="1065"/>
        <end position="1076"/>
    </location>
</feature>
<dbReference type="SMART" id="SM00485">
    <property type="entry name" value="XPGN"/>
    <property type="match status" value="1"/>
</dbReference>
<dbReference type="FunFam" id="3.40.50.1010:FF:000096">
    <property type="entry name" value="Exonuclease 1"/>
    <property type="match status" value="1"/>
</dbReference>
<accession>A0A8J4X0X8</accession>
<keyword evidence="5" id="KW-0540">Nuclease</keyword>
<evidence type="ECO:0000256" key="5">
    <source>
        <dbReference type="ARBA" id="ARBA00022722"/>
    </source>
</evidence>
<dbReference type="CDD" id="cd09857">
    <property type="entry name" value="PIN_EXO1"/>
    <property type="match status" value="1"/>
</dbReference>
<gene>
    <name evidence="22" type="primary">exo1</name>
    <name evidence="22" type="ORF">DAT39_010585</name>
</gene>
<evidence type="ECO:0000256" key="3">
    <source>
        <dbReference type="ARBA" id="ARBA00010563"/>
    </source>
</evidence>
<evidence type="ECO:0000256" key="4">
    <source>
        <dbReference type="ARBA" id="ARBA00020324"/>
    </source>
</evidence>
<feature type="compositionally biased region" description="Polar residues" evidence="19">
    <location>
        <begin position="619"/>
        <end position="649"/>
    </location>
</feature>
<dbReference type="Pfam" id="PF00752">
    <property type="entry name" value="XPG_N"/>
    <property type="match status" value="1"/>
</dbReference>
<dbReference type="PANTHER" id="PTHR23348:SF41">
    <property type="entry name" value="NEUROBLAST DIFFERENTIATION-ASSOCIATED PROTEIN AHNAK"/>
    <property type="match status" value="1"/>
</dbReference>
<dbReference type="Proteomes" id="UP000727407">
    <property type="component" value="Unassembled WGS sequence"/>
</dbReference>
<dbReference type="PRINTS" id="PR00853">
    <property type="entry name" value="XPGRADSUPER"/>
</dbReference>
<comment type="cofactor">
    <cofactor evidence="1">
        <name>Mg(2+)</name>
        <dbReference type="ChEBI" id="CHEBI:18420"/>
    </cofactor>
</comment>
<evidence type="ECO:0000256" key="1">
    <source>
        <dbReference type="ARBA" id="ARBA00001946"/>
    </source>
</evidence>
<dbReference type="PROSITE" id="PS00842">
    <property type="entry name" value="XPG_2"/>
    <property type="match status" value="1"/>
</dbReference>
<evidence type="ECO:0000256" key="8">
    <source>
        <dbReference type="ARBA" id="ARBA00022763"/>
    </source>
</evidence>
<feature type="non-terminal residue" evidence="22">
    <location>
        <position position="1494"/>
    </location>
</feature>
<keyword evidence="11 22" id="KW-0269">Exonuclease</keyword>
<dbReference type="CDD" id="cd09908">
    <property type="entry name" value="H3TH_EXO1"/>
    <property type="match status" value="1"/>
</dbReference>
<feature type="compositionally biased region" description="Polar residues" evidence="19">
    <location>
        <begin position="589"/>
        <end position="611"/>
    </location>
</feature>
<dbReference type="GO" id="GO:0006281">
    <property type="term" value="P:DNA repair"/>
    <property type="evidence" value="ECO:0007669"/>
    <property type="project" value="UniProtKB-KW"/>
</dbReference>
<dbReference type="Gene3D" id="3.40.50.1010">
    <property type="entry name" value="5'-nuclease"/>
    <property type="match status" value="1"/>
</dbReference>
<dbReference type="InterPro" id="IPR037315">
    <property type="entry name" value="EXO1_H3TH"/>
</dbReference>
<dbReference type="GO" id="GO:0003677">
    <property type="term" value="F:DNA binding"/>
    <property type="evidence" value="ECO:0007669"/>
    <property type="project" value="UniProtKB-KW"/>
</dbReference>
<sequence length="1494" mass="161629">MGIQGLLQFIKEASEPVHVQKYRGLTVAVDTYCWLHKGAFSCAEKLAKGEPTDQYVLYCMKMLDMLLSCGIKPVLVFDGRNLPSKEEVEKARRERRQANLQKGKQLLREGKLAEARDCFTRCVNVTPTMAHQVIKAARGRGVDCLVAPYEADAQLAFLNKSGIAQAVITEDSDLLAFGCKTVILKMDKQGNGLEISQCHLGRCRSLGDVFTEEKFRYMCILSGCDYLPSLYGIGLGKACKLLKMANNPDILTVIRKIGQYLKMNITVPDEYIDGFVKANNTFLYQLVFDPINRKVVPLNPYPENLDLSTLSYAGVNVGDERGLQMALGNVDINTMKKIDDFNPDAPVTQPVKAPRSRGWSDTAPVTTSARGSIWSRRYVPGSVQTQAPSSPQRPPQTRGKETLVSLRGLKLPTREPQVKRPRQDSAVSDEDVLEQYSSGTKKARTVTMEMEHSAPKEGKDPQREHPRPRNRFATLLQWRNQSEEDGGEQGTRSRFFASSDLTVVESNESKQESDTSEKSDSAPSPAGEPLRTETEMPLQRASLSAFSWSSSSAERSRPGSSTSDRPRTPSLPSGLSGLQQFQRKKENLSWGQTESPQSCAPSSPTEGTADSETPPGSPPSQDSAYFSQPSSGHSGTEDSTSGSQSTAASPETVRKQITAPNTEFTSRIKLTHSQVIHVLHLQLNLIPYLIFDDIILENSLMRISKGEGSVEGFGMFSGRQSGVCEGGGQINIHEDEGDVTKCFKMRMVRDTPKVGDQCKLRRGRTKPRNVLNGEIGTSNLSVGDMLNTGIKEPAVNLMQDEKIVAATIHLDHLSKDEVQKLLNIIQPYDENLEIKTKTNAHAGVRLGDLFLKGETSKLQAPSADIQGSNGSYSLPGAKGDLTAPSVNGEVPHLYLKGSTPEVTVGDKGKFRMPAIGMTGPKLKGANLDGSISSPTLNSPHIAAELKPPELCTESPKFKMPNFHGGSPDSDVNLPNAELKGPSLNTKLPGVDTDAPSGKIKLPKANWGISKPDVNTPEADLSVPNFKAGIKTPGVDVNLPEAEISSPEVGIDTPNLSTDSPSAKFKWPKFKKPKGKVKGQLGDIDADVNTPELNLSAPKVNTDINAPNVDIDVPDVDLNAPKVNIDAPSGKSKFPTLKLPKLNLNKPKVEGPNFDADIKTPDMDVDMNLPKAKLEGPNIDAKVPNVKLSAPTVKGNIDTPDLNIKTPNVDLKSPKVNAEATPIKFKLPKLRKINAPSAKVKGPGIDADLNVPDVDVNGDVNLKTPKVDAPSVKGKKPNIKLPKFSLTGPRVKSPKVDANLQTPNVDVNLPSGELKGPKLDIKAPKTDGSLAVDLPKAELKKPNLNLHAKSPDLNLSAPDVDLNLPKGEIKGPGVDLYTPDAKIDAPSEKLKKPNLKLPKFNLSGPKVKGPNLDAELNAPNIDMDLPKADLKGPDLNLRAPNVDLSSPDVDLSLPKGSLQGPNIDMKVPDANIDAPSVKLKKPNLKLPKFNLSGPK</sequence>
<comment type="caution">
    <text evidence="22">The sequence shown here is derived from an EMBL/GenBank/DDBJ whole genome shotgun (WGS) entry which is preliminary data.</text>
</comment>
<feature type="domain" description="XPG N-terminal" evidence="21">
    <location>
        <begin position="1"/>
        <end position="99"/>
    </location>
</feature>
<dbReference type="InterPro" id="IPR052082">
    <property type="entry name" value="Myelin_sheath_structural"/>
</dbReference>
<feature type="compositionally biased region" description="Basic and acidic residues" evidence="19">
    <location>
        <begin position="449"/>
        <end position="467"/>
    </location>
</feature>